<reference evidence="1 2" key="1">
    <citation type="submission" date="2017-01" db="EMBL/GenBank/DDBJ databases">
        <title>The cable genome- insights into the physiology and evolution of filamentous bacteria capable of sulfide oxidation via long distance electron transfer.</title>
        <authorList>
            <person name="Schreiber L."/>
            <person name="Bjerg J.T."/>
            <person name="Boggild A."/>
            <person name="Van De Vossenberg J."/>
            <person name="Meysman F."/>
            <person name="Nielsen L.P."/>
            <person name="Schramm A."/>
            <person name="Kjeldsen K.U."/>
        </authorList>
    </citation>
    <scope>NUCLEOTIDE SEQUENCE [LARGE SCALE GENOMIC DNA]</scope>
    <source>
        <strain evidence="1">MCF</strain>
    </source>
</reference>
<name>A0A444ISJ6_9BACT</name>
<organism evidence="1 2">
    <name type="scientific">Candidatus Electrothrix aarhusensis</name>
    <dbReference type="NCBI Taxonomy" id="1859131"/>
    <lineage>
        <taxon>Bacteria</taxon>
        <taxon>Pseudomonadati</taxon>
        <taxon>Thermodesulfobacteriota</taxon>
        <taxon>Desulfobulbia</taxon>
        <taxon>Desulfobulbales</taxon>
        <taxon>Desulfobulbaceae</taxon>
        <taxon>Candidatus Electrothrix</taxon>
    </lineage>
</organism>
<protein>
    <submittedName>
        <fullName evidence="1">Uncharacterized protein</fullName>
    </submittedName>
</protein>
<gene>
    <name evidence="1" type="ORF">H206_02363</name>
</gene>
<dbReference type="Proteomes" id="UP000287853">
    <property type="component" value="Unassembled WGS sequence"/>
</dbReference>
<proteinExistence type="predicted"/>
<accession>A0A444ISJ6</accession>
<dbReference type="AlphaFoldDB" id="A0A444ISJ6"/>
<evidence type="ECO:0000313" key="2">
    <source>
        <dbReference type="Proteomes" id="UP000287853"/>
    </source>
</evidence>
<keyword evidence="2" id="KW-1185">Reference proteome</keyword>
<dbReference type="EMBL" id="MTKO01000107">
    <property type="protein sequence ID" value="RWX43869.1"/>
    <property type="molecule type" value="Genomic_DNA"/>
</dbReference>
<evidence type="ECO:0000313" key="1">
    <source>
        <dbReference type="EMBL" id="RWX43869.1"/>
    </source>
</evidence>
<comment type="caution">
    <text evidence="1">The sequence shown here is derived from an EMBL/GenBank/DDBJ whole genome shotgun (WGS) entry which is preliminary data.</text>
</comment>
<sequence length="53" mass="5623">MLNPTTLSFPVAIDSYGAALLGKDWQRIGHIADVDGELGQAAPIAEIETTNKI</sequence>